<protein>
    <submittedName>
        <fullName evidence="1">Uncharacterized protein</fullName>
    </submittedName>
</protein>
<organism evidence="1">
    <name type="scientific">viral metagenome</name>
    <dbReference type="NCBI Taxonomy" id="1070528"/>
    <lineage>
        <taxon>unclassified sequences</taxon>
        <taxon>metagenomes</taxon>
        <taxon>organismal metagenomes</taxon>
    </lineage>
</organism>
<proteinExistence type="predicted"/>
<evidence type="ECO:0000313" key="1">
    <source>
        <dbReference type="EMBL" id="QHU04013.1"/>
    </source>
</evidence>
<dbReference type="EMBL" id="MN740390">
    <property type="protein sequence ID" value="QHU04013.1"/>
    <property type="molecule type" value="Genomic_DNA"/>
</dbReference>
<sequence length="162" mass="19214">MTDKIDINELFENAMKDPELFSTIDINKLLETIENDKSDYLEKKTMKKITDEIYQEINTLSVHQKEKQEFCEKLIGYRLVDDVHELHKGKHIRWIRENSKNPSLTNGGIVTDIKFLDNGTHVLCMGRGNRFVQFKFDDCIIFQKMTQEEQIIMMAYDYLEKK</sequence>
<accession>A0A6C0JF42</accession>
<name>A0A6C0JF42_9ZZZZ</name>
<dbReference type="AlphaFoldDB" id="A0A6C0JF42"/>
<reference evidence="1" key="1">
    <citation type="journal article" date="2020" name="Nature">
        <title>Giant virus diversity and host interactions through global metagenomics.</title>
        <authorList>
            <person name="Schulz F."/>
            <person name="Roux S."/>
            <person name="Paez-Espino D."/>
            <person name="Jungbluth S."/>
            <person name="Walsh D.A."/>
            <person name="Denef V.J."/>
            <person name="McMahon K.D."/>
            <person name="Konstantinidis K.T."/>
            <person name="Eloe-Fadrosh E.A."/>
            <person name="Kyrpides N.C."/>
            <person name="Woyke T."/>
        </authorList>
    </citation>
    <scope>NUCLEOTIDE SEQUENCE</scope>
    <source>
        <strain evidence="1">GVMAG-M-3300027708-20</strain>
    </source>
</reference>